<comment type="similarity">
    <text evidence="1">Belongs to the membrane fusion protein (MFP) (TC 8.A.1) family.</text>
</comment>
<evidence type="ECO:0000256" key="1">
    <source>
        <dbReference type="ARBA" id="ARBA00009477"/>
    </source>
</evidence>
<name>A0A8J2YSI7_9PROT</name>
<dbReference type="GO" id="GO:0015562">
    <property type="term" value="F:efflux transmembrane transporter activity"/>
    <property type="evidence" value="ECO:0007669"/>
    <property type="project" value="TreeGrafter"/>
</dbReference>
<dbReference type="InterPro" id="IPR058625">
    <property type="entry name" value="MdtA-like_BSH"/>
</dbReference>
<dbReference type="RefSeq" id="WP_189045216.1">
    <property type="nucleotide sequence ID" value="NZ_BMJQ01000004.1"/>
</dbReference>
<feature type="region of interest" description="Disordered" evidence="2">
    <location>
        <begin position="1"/>
        <end position="28"/>
    </location>
</feature>
<feature type="domain" description="Multidrug resistance protein MdtA-like alpha-helical hairpin" evidence="4">
    <location>
        <begin position="135"/>
        <end position="195"/>
    </location>
</feature>
<evidence type="ECO:0000259" key="5">
    <source>
        <dbReference type="Pfam" id="PF25917"/>
    </source>
</evidence>
<keyword evidence="3" id="KW-1133">Transmembrane helix</keyword>
<dbReference type="Gene3D" id="2.40.50.100">
    <property type="match status" value="1"/>
</dbReference>
<dbReference type="AlphaFoldDB" id="A0A8J2YSI7"/>
<dbReference type="InterPro" id="IPR058792">
    <property type="entry name" value="Beta-barrel_RND_2"/>
</dbReference>
<dbReference type="Gene3D" id="2.40.30.170">
    <property type="match status" value="1"/>
</dbReference>
<dbReference type="Gene3D" id="1.10.287.470">
    <property type="entry name" value="Helix hairpin bin"/>
    <property type="match status" value="1"/>
</dbReference>
<keyword evidence="3" id="KW-0812">Transmembrane</keyword>
<evidence type="ECO:0000259" key="4">
    <source>
        <dbReference type="Pfam" id="PF25876"/>
    </source>
</evidence>
<evidence type="ECO:0000313" key="9">
    <source>
        <dbReference type="Proteomes" id="UP000646365"/>
    </source>
</evidence>
<feature type="domain" description="YknX-like C-terminal permuted SH3-like" evidence="7">
    <location>
        <begin position="328"/>
        <end position="392"/>
    </location>
</feature>
<evidence type="ECO:0000256" key="2">
    <source>
        <dbReference type="SAM" id="MobiDB-lite"/>
    </source>
</evidence>
<dbReference type="InterPro" id="IPR006143">
    <property type="entry name" value="RND_pump_MFP"/>
</dbReference>
<evidence type="ECO:0000259" key="7">
    <source>
        <dbReference type="Pfam" id="PF25989"/>
    </source>
</evidence>
<evidence type="ECO:0000259" key="6">
    <source>
        <dbReference type="Pfam" id="PF25954"/>
    </source>
</evidence>
<dbReference type="EMBL" id="BMJQ01000004">
    <property type="protein sequence ID" value="GGF14672.1"/>
    <property type="molecule type" value="Genomic_DNA"/>
</dbReference>
<dbReference type="Pfam" id="PF25917">
    <property type="entry name" value="BSH_RND"/>
    <property type="match status" value="1"/>
</dbReference>
<accession>A0A8J2YSI7</accession>
<reference evidence="8" key="1">
    <citation type="journal article" date="2014" name="Int. J. Syst. Evol. Microbiol.">
        <title>Complete genome sequence of Corynebacterium casei LMG S-19264T (=DSM 44701T), isolated from a smear-ripened cheese.</title>
        <authorList>
            <consortium name="US DOE Joint Genome Institute (JGI-PGF)"/>
            <person name="Walter F."/>
            <person name="Albersmeier A."/>
            <person name="Kalinowski J."/>
            <person name="Ruckert C."/>
        </authorList>
    </citation>
    <scope>NUCLEOTIDE SEQUENCE</scope>
    <source>
        <strain evidence="8">CGMCC 1.15725</strain>
    </source>
</reference>
<dbReference type="Pfam" id="PF25989">
    <property type="entry name" value="YknX_C"/>
    <property type="match status" value="1"/>
</dbReference>
<dbReference type="GO" id="GO:1990281">
    <property type="term" value="C:efflux pump complex"/>
    <property type="evidence" value="ECO:0007669"/>
    <property type="project" value="TreeGrafter"/>
</dbReference>
<dbReference type="Gene3D" id="2.40.420.20">
    <property type="match status" value="1"/>
</dbReference>
<dbReference type="InterPro" id="IPR058637">
    <property type="entry name" value="YknX-like_C"/>
</dbReference>
<keyword evidence="3" id="KW-0472">Membrane</keyword>
<reference evidence="8" key="2">
    <citation type="submission" date="2020-09" db="EMBL/GenBank/DDBJ databases">
        <authorList>
            <person name="Sun Q."/>
            <person name="Zhou Y."/>
        </authorList>
    </citation>
    <scope>NUCLEOTIDE SEQUENCE</scope>
    <source>
        <strain evidence="8">CGMCC 1.15725</strain>
    </source>
</reference>
<protein>
    <submittedName>
        <fullName evidence="8">RND transporter MFP subunit</fullName>
    </submittedName>
</protein>
<dbReference type="PANTHER" id="PTHR30469">
    <property type="entry name" value="MULTIDRUG RESISTANCE PROTEIN MDTA"/>
    <property type="match status" value="1"/>
</dbReference>
<dbReference type="Proteomes" id="UP000646365">
    <property type="component" value="Unassembled WGS sequence"/>
</dbReference>
<evidence type="ECO:0000256" key="3">
    <source>
        <dbReference type="SAM" id="Phobius"/>
    </source>
</evidence>
<dbReference type="InterPro" id="IPR058624">
    <property type="entry name" value="MdtA-like_HH"/>
</dbReference>
<feature type="region of interest" description="Disordered" evidence="2">
    <location>
        <begin position="385"/>
        <end position="405"/>
    </location>
</feature>
<proteinExistence type="inferred from homology"/>
<dbReference type="FunFam" id="2.40.30.170:FF:000010">
    <property type="entry name" value="Efflux RND transporter periplasmic adaptor subunit"/>
    <property type="match status" value="1"/>
</dbReference>
<dbReference type="SUPFAM" id="SSF111369">
    <property type="entry name" value="HlyD-like secretion proteins"/>
    <property type="match status" value="1"/>
</dbReference>
<comment type="caution">
    <text evidence="8">The sequence shown here is derived from an EMBL/GenBank/DDBJ whole genome shotgun (WGS) entry which is preliminary data.</text>
</comment>
<feature type="domain" description="CusB-like beta-barrel" evidence="6">
    <location>
        <begin position="250"/>
        <end position="321"/>
    </location>
</feature>
<sequence length="405" mass="43360">MTPNGNGELDATYDDRLSKGGPPPRRSRRGAILGGLAVLVLVVAIGGGIRERIAAERRLARTTEESAVPTVNVAHPDVGAPSEDLVLPGGTQANTDTPIYARTNGYLKRWYFDIGAHVKQGDLLAEIDTPEVDEQLRQARADLETATANFKLADITAKRNEDLLKTRSIATQERDNAVGALAAAKATVASKQADVARLERMQSYEKVYAPFDGIITARNTDIGALIDAGAASAARELFHLSAIDKIRVFISVPETYSRAVHVGDKARVTLDEFPGEAFTGTLVRTANAIDPASRTLLTEIDVDNADGKLLPGAYAFVHLSMAKPAQSMTIPSNTLLFRKEGLRVALVRDGKAVLTPITIGRDYGEKVEVVSGLKATDEVILDPSDSLVSDTPVRTEGPTVAQTKQ</sequence>
<dbReference type="Pfam" id="PF25876">
    <property type="entry name" value="HH_MFP_RND"/>
    <property type="match status" value="1"/>
</dbReference>
<feature type="transmembrane region" description="Helical" evidence="3">
    <location>
        <begin position="31"/>
        <end position="49"/>
    </location>
</feature>
<dbReference type="NCBIfam" id="TIGR01730">
    <property type="entry name" value="RND_mfp"/>
    <property type="match status" value="1"/>
</dbReference>
<gene>
    <name evidence="8" type="ORF">GCM10011611_20580</name>
</gene>
<organism evidence="8 9">
    <name type="scientific">Aliidongia dinghuensis</name>
    <dbReference type="NCBI Taxonomy" id="1867774"/>
    <lineage>
        <taxon>Bacteria</taxon>
        <taxon>Pseudomonadati</taxon>
        <taxon>Pseudomonadota</taxon>
        <taxon>Alphaproteobacteria</taxon>
        <taxon>Rhodospirillales</taxon>
        <taxon>Dongiaceae</taxon>
        <taxon>Aliidongia</taxon>
    </lineage>
</organism>
<evidence type="ECO:0000313" key="8">
    <source>
        <dbReference type="EMBL" id="GGF14672.1"/>
    </source>
</evidence>
<feature type="domain" description="Multidrug resistance protein MdtA-like barrel-sandwich hybrid" evidence="5">
    <location>
        <begin position="99"/>
        <end position="233"/>
    </location>
</feature>
<keyword evidence="9" id="KW-1185">Reference proteome</keyword>
<dbReference type="PANTHER" id="PTHR30469:SF37">
    <property type="entry name" value="RAGD PROTEIN"/>
    <property type="match status" value="1"/>
</dbReference>
<dbReference type="Pfam" id="PF25954">
    <property type="entry name" value="Beta-barrel_RND_2"/>
    <property type="match status" value="1"/>
</dbReference>